<gene>
    <name evidence="1" type="ORF">DS2_11423</name>
</gene>
<evidence type="ECO:0008006" key="3">
    <source>
        <dbReference type="Google" id="ProtNLM"/>
    </source>
</evidence>
<dbReference type="OrthoDB" id="6384840at2"/>
<name>W7QAB2_9ALTE</name>
<sequence length="195" mass="21586">MEKLHNLLVRIFTTQCVALYLVATNCFALDGKFDINQSAMSYFQLDPANTASFSLNTSTPSNSRIFVVAQQNSAINQLNLQAGAGYALPVNAQLDLKATMLYQEDNQQNSNQRPIKHLAIEAGTQYKINQAIQLYSAIIYRVPKKPQQADSTKLTDEVGIKLSGEYFFSQSVSAGIHAQIIAENKIYGVQGSFHF</sequence>
<dbReference type="AlphaFoldDB" id="W7QAB2"/>
<comment type="caution">
    <text evidence="1">The sequence shown here is derived from an EMBL/GenBank/DDBJ whole genome shotgun (WGS) entry which is preliminary data.</text>
</comment>
<evidence type="ECO:0000313" key="1">
    <source>
        <dbReference type="EMBL" id="EWH09739.1"/>
    </source>
</evidence>
<protein>
    <recommendedName>
        <fullName evidence="3">Outer membrane protein beta-barrel domain-containing protein</fullName>
    </recommendedName>
</protein>
<organism evidence="1 2">
    <name type="scientific">Catenovulum agarivorans DS-2</name>
    <dbReference type="NCBI Taxonomy" id="1328313"/>
    <lineage>
        <taxon>Bacteria</taxon>
        <taxon>Pseudomonadati</taxon>
        <taxon>Pseudomonadota</taxon>
        <taxon>Gammaproteobacteria</taxon>
        <taxon>Alteromonadales</taxon>
        <taxon>Alteromonadaceae</taxon>
        <taxon>Catenovulum</taxon>
    </lineage>
</organism>
<dbReference type="RefSeq" id="WP_035014916.1">
    <property type="nucleotide sequence ID" value="NZ_ARZY01000020.1"/>
</dbReference>
<keyword evidence="2" id="KW-1185">Reference proteome</keyword>
<dbReference type="EMBL" id="ARZY01000020">
    <property type="protein sequence ID" value="EWH09739.1"/>
    <property type="molecule type" value="Genomic_DNA"/>
</dbReference>
<accession>W7QAB2</accession>
<reference evidence="1 2" key="1">
    <citation type="journal article" date="2014" name="Genome Announc.">
        <title>Draft Genome Sequence of the Agar-Degrading Bacterium Catenovulum sp. Strain DS-2, Isolated from Intestines of Haliotis diversicolor.</title>
        <authorList>
            <person name="Shan D."/>
            <person name="Li X."/>
            <person name="Gu Z."/>
            <person name="Wei G."/>
            <person name="Gao Z."/>
            <person name="Shao Z."/>
        </authorList>
    </citation>
    <scope>NUCLEOTIDE SEQUENCE [LARGE SCALE GENOMIC DNA]</scope>
    <source>
        <strain evidence="1 2">DS-2</strain>
    </source>
</reference>
<evidence type="ECO:0000313" key="2">
    <source>
        <dbReference type="Proteomes" id="UP000019276"/>
    </source>
</evidence>
<dbReference type="STRING" id="1328313.DS2_11423"/>
<dbReference type="Proteomes" id="UP000019276">
    <property type="component" value="Unassembled WGS sequence"/>
</dbReference>
<proteinExistence type="predicted"/>